<feature type="compositionally biased region" description="Polar residues" evidence="1">
    <location>
        <begin position="358"/>
        <end position="369"/>
    </location>
</feature>
<reference evidence="2 3" key="2">
    <citation type="submission" date="2016-05" db="EMBL/GenBank/DDBJ databases">
        <title>Lineage-specific infection strategies underlie the spectrum of fungal disease in amphibians.</title>
        <authorList>
            <person name="Cuomo C.A."/>
            <person name="Farrer R.A."/>
            <person name="James T."/>
            <person name="Longcore J."/>
            <person name="Birren B."/>
        </authorList>
    </citation>
    <scope>NUCLEOTIDE SEQUENCE [LARGE SCALE GENOMIC DNA]</scope>
    <source>
        <strain evidence="2 3">JEL423</strain>
    </source>
</reference>
<protein>
    <submittedName>
        <fullName evidence="2">Uncharacterized protein</fullName>
    </submittedName>
</protein>
<dbReference type="Proteomes" id="UP000077115">
    <property type="component" value="Unassembled WGS sequence"/>
</dbReference>
<reference evidence="2 3" key="1">
    <citation type="submission" date="2006-10" db="EMBL/GenBank/DDBJ databases">
        <title>The Genome Sequence of Batrachochytrium dendrobatidis JEL423.</title>
        <authorList>
            <consortium name="The Broad Institute Genome Sequencing Platform"/>
            <person name="Birren B."/>
            <person name="Lander E."/>
            <person name="Galagan J."/>
            <person name="Cuomo C."/>
            <person name="Devon K."/>
            <person name="Jaffe D."/>
            <person name="Butler J."/>
            <person name="Alvarez P."/>
            <person name="Gnerre S."/>
            <person name="Grabherr M."/>
            <person name="Kleber M."/>
            <person name="Mauceli E."/>
            <person name="Brockman W."/>
            <person name="Young S."/>
            <person name="LaButti K."/>
            <person name="Sykes S."/>
            <person name="DeCaprio D."/>
            <person name="Crawford M."/>
            <person name="Koehrsen M."/>
            <person name="Engels R."/>
            <person name="Montgomery P."/>
            <person name="Pearson M."/>
            <person name="Howarth C."/>
            <person name="Larson L."/>
            <person name="White J."/>
            <person name="O'Leary S."/>
            <person name="Kodira C."/>
            <person name="Zeng Q."/>
            <person name="Yandava C."/>
            <person name="Alvarado L."/>
            <person name="Longcore J."/>
            <person name="James T."/>
        </authorList>
    </citation>
    <scope>NUCLEOTIDE SEQUENCE [LARGE SCALE GENOMIC DNA]</scope>
    <source>
        <strain evidence="2 3">JEL423</strain>
    </source>
</reference>
<dbReference type="EMBL" id="DS022312">
    <property type="protein sequence ID" value="OAJ44595.1"/>
    <property type="molecule type" value="Genomic_DNA"/>
</dbReference>
<gene>
    <name evidence="2" type="ORF">BDEG_27804</name>
</gene>
<feature type="region of interest" description="Disordered" evidence="1">
    <location>
        <begin position="348"/>
        <end position="369"/>
    </location>
</feature>
<dbReference type="AlphaFoldDB" id="A0A177WY96"/>
<evidence type="ECO:0000313" key="3">
    <source>
        <dbReference type="Proteomes" id="UP000077115"/>
    </source>
</evidence>
<organism evidence="2 3">
    <name type="scientific">Batrachochytrium dendrobatidis (strain JEL423)</name>
    <dbReference type="NCBI Taxonomy" id="403673"/>
    <lineage>
        <taxon>Eukaryota</taxon>
        <taxon>Fungi</taxon>
        <taxon>Fungi incertae sedis</taxon>
        <taxon>Chytridiomycota</taxon>
        <taxon>Chytridiomycota incertae sedis</taxon>
        <taxon>Chytridiomycetes</taxon>
        <taxon>Rhizophydiales</taxon>
        <taxon>Rhizophydiales incertae sedis</taxon>
        <taxon>Batrachochytrium</taxon>
    </lineage>
</organism>
<name>A0A177WY96_BATDL</name>
<proteinExistence type="predicted"/>
<evidence type="ECO:0000313" key="2">
    <source>
        <dbReference type="EMBL" id="OAJ44595.1"/>
    </source>
</evidence>
<dbReference type="VEuPathDB" id="FungiDB:BDEG_27804"/>
<sequence>MSEVIPSLPDAHLVRTYPKDYAGTDTESEGEAQFELDTEDEEQYSISTRLQQNQQHMDQQITPPSGEHSTWILEPQTWKTTEGTDVVLVRKPTASNLSHRLLNPFIYRNIQNVGTLDALAALLDTPSDWEEKYNQIAQDGYIIRKLNRFSALPEDASESDIQFQFAGLVEAIGSRFGLDLIASSETKIIVGGILARYEYDIRGKCDPHFLNDNGVHLIASEAKTHRTFGQGEMWYHSSRGIQVISALYSFNCPTFLFTQKQWKLFVENNDRNAILTFPYDDDAEHTPHVNSSLVQPMGTTFLKAIAICLLSKRESLVESIKAISMKESSQVAETPTKTTIKPKYFDTTEKPQRRSARLQKSSGPNYGTKQPSFVSGYIDGKPLYTTVRVVPREVVLMIEDEITLQEKMEFKQQASQATLFE</sequence>
<dbReference type="OrthoDB" id="2108257at2759"/>
<evidence type="ECO:0000256" key="1">
    <source>
        <dbReference type="SAM" id="MobiDB-lite"/>
    </source>
</evidence>
<accession>A0A177WY96</accession>